<reference evidence="1" key="2">
    <citation type="journal article" date="2015" name="Data Brief">
        <title>Shoot transcriptome of the giant reed, Arundo donax.</title>
        <authorList>
            <person name="Barrero R.A."/>
            <person name="Guerrero F.D."/>
            <person name="Moolhuijzen P."/>
            <person name="Goolsby J.A."/>
            <person name="Tidwell J."/>
            <person name="Bellgard S.E."/>
            <person name="Bellgard M.I."/>
        </authorList>
    </citation>
    <scope>NUCLEOTIDE SEQUENCE</scope>
    <source>
        <tissue evidence="1">Shoot tissue taken approximately 20 cm above the soil surface</tissue>
    </source>
</reference>
<organism evidence="1">
    <name type="scientific">Arundo donax</name>
    <name type="common">Giant reed</name>
    <name type="synonym">Donax arundinaceus</name>
    <dbReference type="NCBI Taxonomy" id="35708"/>
    <lineage>
        <taxon>Eukaryota</taxon>
        <taxon>Viridiplantae</taxon>
        <taxon>Streptophyta</taxon>
        <taxon>Embryophyta</taxon>
        <taxon>Tracheophyta</taxon>
        <taxon>Spermatophyta</taxon>
        <taxon>Magnoliopsida</taxon>
        <taxon>Liliopsida</taxon>
        <taxon>Poales</taxon>
        <taxon>Poaceae</taxon>
        <taxon>PACMAD clade</taxon>
        <taxon>Arundinoideae</taxon>
        <taxon>Arundineae</taxon>
        <taxon>Arundo</taxon>
    </lineage>
</organism>
<accession>A0A0A8ZWM9</accession>
<dbReference type="EMBL" id="GBRH01255787">
    <property type="protein sequence ID" value="JAD42108.1"/>
    <property type="molecule type" value="Transcribed_RNA"/>
</dbReference>
<evidence type="ECO:0000313" key="1">
    <source>
        <dbReference type="EMBL" id="JAD42108.1"/>
    </source>
</evidence>
<proteinExistence type="predicted"/>
<protein>
    <submittedName>
        <fullName evidence="1">Uncharacterized protein</fullName>
    </submittedName>
</protein>
<reference evidence="1" key="1">
    <citation type="submission" date="2014-09" db="EMBL/GenBank/DDBJ databases">
        <authorList>
            <person name="Magalhaes I.L.F."/>
            <person name="Oliveira U."/>
            <person name="Santos F.R."/>
            <person name="Vidigal T.H.D.A."/>
            <person name="Brescovit A.D."/>
            <person name="Santos A.J."/>
        </authorList>
    </citation>
    <scope>NUCLEOTIDE SEQUENCE</scope>
    <source>
        <tissue evidence="1">Shoot tissue taken approximately 20 cm above the soil surface</tissue>
    </source>
</reference>
<name>A0A0A8ZWM9_ARUDO</name>
<dbReference type="AlphaFoldDB" id="A0A0A8ZWM9"/>
<sequence>MHPFEGRKTTGPSKAVSKGPTWVSVIAASFNEKPNLVSVESISGDLLENAYSHASFTVLHRSMISSELSINCTAVWSRLGLWIVIHLENCDPICTTGNISSWSMRTETPSLVP</sequence>